<dbReference type="GO" id="GO:0005666">
    <property type="term" value="C:RNA polymerase III complex"/>
    <property type="evidence" value="ECO:0007669"/>
    <property type="project" value="InterPro"/>
</dbReference>
<dbReference type="GO" id="GO:0003677">
    <property type="term" value="F:DNA binding"/>
    <property type="evidence" value="ECO:0007669"/>
    <property type="project" value="InterPro"/>
</dbReference>
<feature type="region of interest" description="Disordered" evidence="5">
    <location>
        <begin position="1"/>
        <end position="224"/>
    </location>
</feature>
<name>A0AAV0BL74_PHAPC</name>
<reference evidence="6" key="1">
    <citation type="submission" date="2022-06" db="EMBL/GenBank/DDBJ databases">
        <authorList>
            <consortium name="SYNGENTA / RWTH Aachen University"/>
        </authorList>
    </citation>
    <scope>NUCLEOTIDE SEQUENCE</scope>
</reference>
<dbReference type="Proteomes" id="UP001153365">
    <property type="component" value="Unassembled WGS sequence"/>
</dbReference>
<evidence type="ECO:0000256" key="3">
    <source>
        <dbReference type="ARBA" id="ARBA00023163"/>
    </source>
</evidence>
<keyword evidence="7" id="KW-1185">Reference proteome</keyword>
<dbReference type="Pfam" id="PF05132">
    <property type="entry name" value="RNA_pol_Rpc4"/>
    <property type="match status" value="1"/>
</dbReference>
<dbReference type="PANTHER" id="PTHR13408:SF0">
    <property type="entry name" value="DNA-DIRECTED RNA POLYMERASE III SUBUNIT RPC4"/>
    <property type="match status" value="1"/>
</dbReference>
<evidence type="ECO:0000256" key="1">
    <source>
        <dbReference type="ARBA" id="ARBA00004123"/>
    </source>
</evidence>
<comment type="subcellular location">
    <subcellularLocation>
        <location evidence="1">Nucleus</location>
    </subcellularLocation>
</comment>
<feature type="compositionally biased region" description="Polar residues" evidence="5">
    <location>
        <begin position="145"/>
        <end position="168"/>
    </location>
</feature>
<feature type="compositionally biased region" description="Basic and acidic residues" evidence="5">
    <location>
        <begin position="86"/>
        <end position="106"/>
    </location>
</feature>
<evidence type="ECO:0000256" key="5">
    <source>
        <dbReference type="SAM" id="MobiDB-lite"/>
    </source>
</evidence>
<comment type="caution">
    <text evidence="6">The sequence shown here is derived from an EMBL/GenBank/DDBJ whole genome shotgun (WGS) entry which is preliminary data.</text>
</comment>
<sequence length="522" mass="56875">MSNFGPATSGRARGTRGRGRGRGRDAHASFAVPDSDPTLDPLLQQLADIPVEAIGESSGSGPLASSSAPPRAATTAGSKFKPRIVKRVDKLEIKTESDFEPGDHAGRGRGRGRGRGADRGGRGRGEIVMTASGAFAMGPAEASRSGRSAQGPNQSGMRRIDNSATPVNGPSRDDTPAGTTEMSRNRETSELDLYSDLESNPSQEDFANEEGQSRGKNADLNEINLEHSMAPVSLPWDPKRIAEREKLLQERKLKVANIARMKLKGEEDGEDSKPSITTSSRASTAAVSSEALGRTSLSAAPESVARNDTLEEKDFEAMKNEIKLQQEQLEELSNVGKQLIGSSHLKVEQKADIQDNFREESENSPCPIYIFQFPRHFPTFFDPENPPQIKSDHKPVPGATSKLAKKKKPTLDDWMGWGKGGRRADYIGVAADEEEKSLQGQVGELVIRRSGRVQMIIGDVAYDVLRAAQVSFHQELAVIDPSPEGRLRAMYILGKTTQKFIAAPDVTTLLQREKRERKVKKE</sequence>
<feature type="region of interest" description="Disordered" evidence="5">
    <location>
        <begin position="264"/>
        <end position="308"/>
    </location>
</feature>
<keyword evidence="4" id="KW-0539">Nucleus</keyword>
<accession>A0AAV0BL74</accession>
<evidence type="ECO:0000313" key="7">
    <source>
        <dbReference type="Proteomes" id="UP001153365"/>
    </source>
</evidence>
<feature type="compositionally biased region" description="Basic and acidic residues" evidence="5">
    <location>
        <begin position="115"/>
        <end position="125"/>
    </location>
</feature>
<feature type="compositionally biased region" description="Low complexity" evidence="5">
    <location>
        <begin position="57"/>
        <end position="78"/>
    </location>
</feature>
<organism evidence="6 7">
    <name type="scientific">Phakopsora pachyrhizi</name>
    <name type="common">Asian soybean rust disease fungus</name>
    <dbReference type="NCBI Taxonomy" id="170000"/>
    <lineage>
        <taxon>Eukaryota</taxon>
        <taxon>Fungi</taxon>
        <taxon>Dikarya</taxon>
        <taxon>Basidiomycota</taxon>
        <taxon>Pucciniomycotina</taxon>
        <taxon>Pucciniomycetes</taxon>
        <taxon>Pucciniales</taxon>
        <taxon>Phakopsoraceae</taxon>
        <taxon>Phakopsora</taxon>
    </lineage>
</organism>
<evidence type="ECO:0000256" key="2">
    <source>
        <dbReference type="ARBA" id="ARBA00022478"/>
    </source>
</evidence>
<evidence type="ECO:0000256" key="4">
    <source>
        <dbReference type="ARBA" id="ARBA00023242"/>
    </source>
</evidence>
<proteinExistence type="predicted"/>
<dbReference type="AlphaFoldDB" id="A0AAV0BL74"/>
<protein>
    <submittedName>
        <fullName evidence="6">RNA polymerase III RPC4-domain-containing protein</fullName>
    </submittedName>
</protein>
<keyword evidence="3" id="KW-0804">Transcription</keyword>
<dbReference type="EMBL" id="CALTRL010005876">
    <property type="protein sequence ID" value="CAH7687464.1"/>
    <property type="molecule type" value="Genomic_DNA"/>
</dbReference>
<evidence type="ECO:0000313" key="6">
    <source>
        <dbReference type="EMBL" id="CAH7687464.1"/>
    </source>
</evidence>
<dbReference type="InterPro" id="IPR007811">
    <property type="entry name" value="RPC4"/>
</dbReference>
<gene>
    <name evidence="6" type="ORF">PPACK8108_LOCUS22249</name>
</gene>
<dbReference type="GO" id="GO:0042797">
    <property type="term" value="P:tRNA transcription by RNA polymerase III"/>
    <property type="evidence" value="ECO:0007669"/>
    <property type="project" value="TreeGrafter"/>
</dbReference>
<keyword evidence="2" id="KW-0240">DNA-directed RNA polymerase</keyword>
<feature type="compositionally biased region" description="Low complexity" evidence="5">
    <location>
        <begin position="275"/>
        <end position="289"/>
    </location>
</feature>
<dbReference type="PANTHER" id="PTHR13408">
    <property type="entry name" value="DNA-DIRECTED RNA POLYMERASE III"/>
    <property type="match status" value="1"/>
</dbReference>